<evidence type="ECO:0000313" key="3">
    <source>
        <dbReference type="Proteomes" id="UP001161691"/>
    </source>
</evidence>
<name>A0ABT6TIT5_9BACL</name>
<protein>
    <recommendedName>
        <fullName evidence="4">Copper chaperone PCu(A)C</fullName>
    </recommendedName>
</protein>
<comment type="caution">
    <text evidence="2">The sequence shown here is derived from an EMBL/GenBank/DDBJ whole genome shotgun (WGS) entry which is preliminary data.</text>
</comment>
<reference evidence="2" key="1">
    <citation type="submission" date="2023-04" db="EMBL/GenBank/DDBJ databases">
        <title>Comparative genomic analysis of Cohnella hashimotonis sp. nov., isolated from the International Space Station.</title>
        <authorList>
            <person name="Venkateswaran K."/>
            <person name="Simpson A."/>
        </authorList>
    </citation>
    <scope>NUCLEOTIDE SEQUENCE</scope>
    <source>
        <strain evidence="2">F6_2S_P_1</strain>
    </source>
</reference>
<evidence type="ECO:0008006" key="4">
    <source>
        <dbReference type="Google" id="ProtNLM"/>
    </source>
</evidence>
<proteinExistence type="predicted"/>
<gene>
    <name evidence="2" type="ORF">KB449_12345</name>
</gene>
<keyword evidence="3" id="KW-1185">Reference proteome</keyword>
<feature type="signal peptide" evidence="1">
    <location>
        <begin position="1"/>
        <end position="23"/>
    </location>
</feature>
<accession>A0ABT6TIT5</accession>
<organism evidence="2 3">
    <name type="scientific">Cohnella hashimotonis</name>
    <dbReference type="NCBI Taxonomy" id="2826895"/>
    <lineage>
        <taxon>Bacteria</taxon>
        <taxon>Bacillati</taxon>
        <taxon>Bacillota</taxon>
        <taxon>Bacilli</taxon>
        <taxon>Bacillales</taxon>
        <taxon>Paenibacillaceae</taxon>
        <taxon>Cohnella</taxon>
    </lineage>
</organism>
<dbReference type="Proteomes" id="UP001161691">
    <property type="component" value="Unassembled WGS sequence"/>
</dbReference>
<dbReference type="RefSeq" id="WP_282908664.1">
    <property type="nucleotide sequence ID" value="NZ_JAGRPV010000001.1"/>
</dbReference>
<evidence type="ECO:0000313" key="2">
    <source>
        <dbReference type="EMBL" id="MDI4645762.1"/>
    </source>
</evidence>
<sequence length="159" mass="18088">MLRLSVIFLWLMLLMTQAARASAEDYPSFTAEDFRYDYAGNGVPTVFLTIVNTGKEPVRPVVKVTVNKAYSTSQDAFHYRKRASLRTKGLPVVMPGGKEPVRLSMGKSLKPGDYEAIVEFPQMEMLIDRRFDFSVAESDQRTVKRCFNKSIRPDSAIRR</sequence>
<dbReference type="EMBL" id="JAGRPV010000001">
    <property type="protein sequence ID" value="MDI4645762.1"/>
    <property type="molecule type" value="Genomic_DNA"/>
</dbReference>
<evidence type="ECO:0000256" key="1">
    <source>
        <dbReference type="SAM" id="SignalP"/>
    </source>
</evidence>
<keyword evidence="1" id="KW-0732">Signal</keyword>
<feature type="chain" id="PRO_5046783305" description="Copper chaperone PCu(A)C" evidence="1">
    <location>
        <begin position="24"/>
        <end position="159"/>
    </location>
</feature>